<dbReference type="Proteomes" id="UP000236649">
    <property type="component" value="Plasmid pEMT1"/>
</dbReference>
<keyword evidence="3" id="KW-0547">Nucleotide-binding</keyword>
<feature type="region of interest" description="Disordered" evidence="2">
    <location>
        <begin position="732"/>
        <end position="764"/>
    </location>
</feature>
<dbReference type="GO" id="GO:0005524">
    <property type="term" value="F:ATP binding"/>
    <property type="evidence" value="ECO:0007669"/>
    <property type="project" value="UniProtKB-KW"/>
</dbReference>
<reference evidence="3 4" key="1">
    <citation type="submission" date="2018-01" db="EMBL/GenBank/DDBJ databases">
        <title>Species boundaries and ecological features among Paraburkholderia terrae DSMZ17804T, P. hospita DSMZ17164T and P. caribensis DSMZ13236T.</title>
        <authorList>
            <person name="Pratama A.A."/>
        </authorList>
    </citation>
    <scope>NUCLEOTIDE SEQUENCE [LARGE SCALE GENOMIC DNA]</scope>
    <source>
        <strain evidence="3 4">DSM 17164</strain>
        <plasmid evidence="4">pemt1</plasmid>
    </source>
</reference>
<evidence type="ECO:0000313" key="3">
    <source>
        <dbReference type="EMBL" id="AUT76871.1"/>
    </source>
</evidence>
<evidence type="ECO:0000256" key="1">
    <source>
        <dbReference type="SAM" id="Coils"/>
    </source>
</evidence>
<dbReference type="Pfam" id="PF13589">
    <property type="entry name" value="HATPase_c_3"/>
    <property type="match status" value="1"/>
</dbReference>
<organism evidence="3 4">
    <name type="scientific">Paraburkholderia hospita</name>
    <dbReference type="NCBI Taxonomy" id="169430"/>
    <lineage>
        <taxon>Bacteria</taxon>
        <taxon>Pseudomonadati</taxon>
        <taxon>Pseudomonadota</taxon>
        <taxon>Betaproteobacteria</taxon>
        <taxon>Burkholderiales</taxon>
        <taxon>Burkholderiaceae</taxon>
        <taxon>Paraburkholderia</taxon>
    </lineage>
</organism>
<proteinExistence type="predicted"/>
<dbReference type="Gene3D" id="3.30.565.10">
    <property type="entry name" value="Histidine kinase-like ATPase, C-terminal domain"/>
    <property type="match status" value="1"/>
</dbReference>
<sequence length="810" mass="91616">MQLPFELDPQIIHHIIYSQAGSIGKAIIELLMNSVDARATAVRLSMTKEGFECSDDGNGFASREDVIRYFGRFGTPHEEGDATYGRFRLGRGQIMAHASTIWCSNAWQMTVDTRAMGYSYDLEQLVQTLPGCSITGRWYEPLTDSELMSAVQEIRDLVRYTPVSVELNGRVITRDPRTERWDAEDEFAWYRAKEDGAVSIYNQGVLVRHDPAHMWGAGGLIVSKKAIALNVSRTEILRKTCPVWKAIAKQFGTLADDVRSRLGDHRKTEASREKSARALLAGDPNIVQIYEKEEVITLLPGKRNVTMQAFLQKCRYSHNKRQGNRFTVVENGFDVPKGEAIAREGIAVVVHPKTLERFGCYNAHDLLDCVDRIHANIREDVEKNGTRFWGLDSLKLPELVAFSALRDAFVERTALVTERDALDKEARRAWTALRTILHHYAAVLTGGERRYHGSPIARGGKSFQILLGQSNTAEAWTDGDSYIAFTVDVVKRLKTVPLKAAAYIFSLIEHEVAHEGDSLDCGHDEAFYQRFHDLTIKYAQERQWYMHAWLMRYTTSMEGEGKRARGEAWRERYLVDRAGTGRTKRGLPRAIDDVATEPAVVTPEENMAFIDYQNARLVQAGVCPPPPNWTEVLDRARATQQQIEAELRAKRERKEAEDAAEMAEIDAFYEEMRREEEAARQRLALVLGVDANEISGEALDRLTGPGLTDDDVRALWSEKPWAEYEQQLYGMPEDYEDHGSEPHDVETDTDTDEESPDNDPAAVEAGAFYPPELRALIQPGETTWALERNAAAAGFYRVEDYLKWRAEVNS</sequence>
<dbReference type="AlphaFoldDB" id="A0AAN1MRR8"/>
<evidence type="ECO:0000256" key="2">
    <source>
        <dbReference type="SAM" id="MobiDB-lite"/>
    </source>
</evidence>
<dbReference type="InterPro" id="IPR036890">
    <property type="entry name" value="HATPase_C_sf"/>
</dbReference>
<geneLocation type="plasmid" evidence="4">
    <name>pemt1</name>
</geneLocation>
<dbReference type="RefSeq" id="WP_090838856.1">
    <property type="nucleotide sequence ID" value="NZ_CADFGJ010000047.1"/>
</dbReference>
<accession>A0AAN1MRR8</accession>
<feature type="compositionally biased region" description="Basic and acidic residues" evidence="2">
    <location>
        <begin position="737"/>
        <end position="746"/>
    </location>
</feature>
<dbReference type="KEGG" id="phs:C2L64_52850"/>
<keyword evidence="1" id="KW-0175">Coiled coil</keyword>
<gene>
    <name evidence="3" type="ORF">C2L64_52850</name>
</gene>
<evidence type="ECO:0000313" key="4">
    <source>
        <dbReference type="Proteomes" id="UP000236649"/>
    </source>
</evidence>
<protein>
    <submittedName>
        <fullName evidence="3">ATP-binding protein</fullName>
    </submittedName>
</protein>
<dbReference type="SUPFAM" id="SSF55874">
    <property type="entry name" value="ATPase domain of HSP90 chaperone/DNA topoisomerase II/histidine kinase"/>
    <property type="match status" value="1"/>
</dbReference>
<name>A0AAN1MRR8_9BURK</name>
<dbReference type="GeneID" id="55536876"/>
<keyword evidence="3" id="KW-0067">ATP-binding</keyword>
<keyword evidence="3" id="KW-0614">Plasmid</keyword>
<dbReference type="EMBL" id="CP026110">
    <property type="protein sequence ID" value="AUT76871.1"/>
    <property type="molecule type" value="Genomic_DNA"/>
</dbReference>
<feature type="coiled-coil region" evidence="1">
    <location>
        <begin position="633"/>
        <end position="666"/>
    </location>
</feature>
<feature type="compositionally biased region" description="Acidic residues" evidence="2">
    <location>
        <begin position="747"/>
        <end position="757"/>
    </location>
</feature>